<sequence length="202" mass="23159">MLFFVVFLLHYQEGFFQSGTDLALVNYNSFTTESLSDPIVELNRDDEIRADDIGRSLLSRLRERHQRHLDDVERLNEEFKETARTRCSSLVKELFTPSTFLSESVEEREDSDEDPKQCKTDEFLKTIGMSEESLGDKMHDLFSKMFTSSSSMGSDIQKRKKIIASVLGTGREAFEWRVSEGTILSDISHVVVSSHPYDVVTQ</sequence>
<reference evidence="2" key="1">
    <citation type="submission" date="2021-06" db="EMBL/GenBank/DDBJ databases">
        <title>Parelaphostrongylus tenuis whole genome reference sequence.</title>
        <authorList>
            <person name="Garwood T.J."/>
            <person name="Larsen P.A."/>
            <person name="Fountain-Jones N.M."/>
            <person name="Garbe J.R."/>
            <person name="Macchietto M.G."/>
            <person name="Kania S.A."/>
            <person name="Gerhold R.W."/>
            <person name="Richards J.E."/>
            <person name="Wolf T.M."/>
        </authorList>
    </citation>
    <scope>NUCLEOTIDE SEQUENCE</scope>
    <source>
        <strain evidence="2">MNPRO001-30</strain>
        <tissue evidence="2">Meninges</tissue>
    </source>
</reference>
<dbReference type="EMBL" id="JAHQIW010007487">
    <property type="protein sequence ID" value="KAJ1374793.1"/>
    <property type="molecule type" value="Genomic_DNA"/>
</dbReference>
<proteinExistence type="predicted"/>
<keyword evidence="3" id="KW-1185">Reference proteome</keyword>
<evidence type="ECO:0000313" key="2">
    <source>
        <dbReference type="EMBL" id="KAJ1374793.1"/>
    </source>
</evidence>
<dbReference type="AlphaFoldDB" id="A0AAD5REX1"/>
<organism evidence="2 3">
    <name type="scientific">Parelaphostrongylus tenuis</name>
    <name type="common">Meningeal worm</name>
    <dbReference type="NCBI Taxonomy" id="148309"/>
    <lineage>
        <taxon>Eukaryota</taxon>
        <taxon>Metazoa</taxon>
        <taxon>Ecdysozoa</taxon>
        <taxon>Nematoda</taxon>
        <taxon>Chromadorea</taxon>
        <taxon>Rhabditida</taxon>
        <taxon>Rhabditina</taxon>
        <taxon>Rhabditomorpha</taxon>
        <taxon>Strongyloidea</taxon>
        <taxon>Metastrongylidae</taxon>
        <taxon>Parelaphostrongylus</taxon>
    </lineage>
</organism>
<gene>
    <name evidence="2" type="ORF">KIN20_037558</name>
</gene>
<evidence type="ECO:0000313" key="3">
    <source>
        <dbReference type="Proteomes" id="UP001196413"/>
    </source>
</evidence>
<dbReference type="Proteomes" id="UP001196413">
    <property type="component" value="Unassembled WGS sequence"/>
</dbReference>
<accession>A0AAD5REX1</accession>
<keyword evidence="1" id="KW-0732">Signal</keyword>
<evidence type="ECO:0000256" key="1">
    <source>
        <dbReference type="SAM" id="SignalP"/>
    </source>
</evidence>
<name>A0AAD5REX1_PARTN</name>
<comment type="caution">
    <text evidence="2">The sequence shown here is derived from an EMBL/GenBank/DDBJ whole genome shotgun (WGS) entry which is preliminary data.</text>
</comment>
<feature type="signal peptide" evidence="1">
    <location>
        <begin position="1"/>
        <end position="16"/>
    </location>
</feature>
<protein>
    <submittedName>
        <fullName evidence="2">Uncharacterized protein</fullName>
    </submittedName>
</protein>
<feature type="chain" id="PRO_5041958430" evidence="1">
    <location>
        <begin position="17"/>
        <end position="202"/>
    </location>
</feature>